<proteinExistence type="inferred from homology"/>
<dbReference type="AlphaFoldDB" id="A0A494XI56"/>
<feature type="domain" description="C-methyltransferase" evidence="3">
    <location>
        <begin position="342"/>
        <end position="444"/>
    </location>
</feature>
<dbReference type="CDD" id="cd00761">
    <property type="entry name" value="Glyco_tranf_GTA_type"/>
    <property type="match status" value="1"/>
</dbReference>
<organism evidence="4 5">
    <name type="scientific">Cohnella endophytica</name>
    <dbReference type="NCBI Taxonomy" id="2419778"/>
    <lineage>
        <taxon>Bacteria</taxon>
        <taxon>Bacillati</taxon>
        <taxon>Bacillota</taxon>
        <taxon>Bacilli</taxon>
        <taxon>Bacillales</taxon>
        <taxon>Paenibacillaceae</taxon>
        <taxon>Cohnella</taxon>
    </lineage>
</organism>
<dbReference type="GO" id="GO:0016740">
    <property type="term" value="F:transferase activity"/>
    <property type="evidence" value="ECO:0007669"/>
    <property type="project" value="UniProtKB-KW"/>
</dbReference>
<dbReference type="InterPro" id="IPR036291">
    <property type="entry name" value="NAD(P)-bd_dom_sf"/>
</dbReference>
<dbReference type="SUPFAM" id="SSF51735">
    <property type="entry name" value="NAD(P)-binding Rossmann-fold domains"/>
    <property type="match status" value="1"/>
</dbReference>
<dbReference type="Gene3D" id="3.90.550.10">
    <property type="entry name" value="Spore Coat Polysaccharide Biosynthesis Protein SpsA, Chain A"/>
    <property type="match status" value="1"/>
</dbReference>
<evidence type="ECO:0000313" key="5">
    <source>
        <dbReference type="Proteomes" id="UP000282076"/>
    </source>
</evidence>
<evidence type="ECO:0000259" key="3">
    <source>
        <dbReference type="Pfam" id="PF08484"/>
    </source>
</evidence>
<dbReference type="Pfam" id="PF08484">
    <property type="entry name" value="Methyltransf_14"/>
    <property type="match status" value="1"/>
</dbReference>
<dbReference type="SUPFAM" id="SSF53448">
    <property type="entry name" value="Nucleotide-diphospho-sugar transferases"/>
    <property type="match status" value="1"/>
</dbReference>
<dbReference type="Pfam" id="PF00535">
    <property type="entry name" value="Glycos_transf_2"/>
    <property type="match status" value="1"/>
</dbReference>
<evidence type="ECO:0000256" key="1">
    <source>
        <dbReference type="ARBA" id="ARBA00006739"/>
    </source>
</evidence>
<evidence type="ECO:0000259" key="2">
    <source>
        <dbReference type="Pfam" id="PF00535"/>
    </source>
</evidence>
<evidence type="ECO:0000313" key="4">
    <source>
        <dbReference type="EMBL" id="RKP47233.1"/>
    </source>
</evidence>
<dbReference type="Proteomes" id="UP000282076">
    <property type="component" value="Unassembled WGS sequence"/>
</dbReference>
<sequence length="463" mass="53074">MQTKSPLFSIILPTRNRSFVVEKAIQSVINQTFTDWELIIVDNDTDDKTFKVARKYIGGKVKYVRTGNLPMHTNWQTGLQETSGTFITVLQDKAQYAPYALDVIQRQVSTNPENHVFVWGFIANASAFPESIPSNLHTYSFSSNEVLQMFINENHGRINPILPKMIFSCCHRSILNHCEALQQDLFQPLTPDYTSMFAQLSYFNRLEYIDAPLVHFNEEFSSGKMFRRKMLESDVAQDFTRLSLNGRKENLYADTDTSIESLYNLMMGDFNRIKSRFGGNLLSFEGNKLSVFKEACEQIHEMELHGVNAEPEREQLQQELGRYPIFIRQMITDYEASISVGRYQAQMDLSSAFLVEMLRAMLRNGKKVAFWGAGLTAEYFLSQLKDSPHAISYIVDINSNRKDKQLLGTPITSPANLLKETVDVIFISTVAKWHREVMEQISEMNINVKVLSPLRVADFIQLS</sequence>
<dbReference type="InterPro" id="IPR029044">
    <property type="entry name" value="Nucleotide-diphossugar_trans"/>
</dbReference>
<comment type="similarity">
    <text evidence="1">Belongs to the glycosyltransferase 2 family.</text>
</comment>
<dbReference type="RefSeq" id="WP_120979430.1">
    <property type="nucleotide sequence ID" value="NZ_RBZM01000011.1"/>
</dbReference>
<name>A0A494XI56_9BACL</name>
<dbReference type="EMBL" id="RBZM01000011">
    <property type="protein sequence ID" value="RKP47233.1"/>
    <property type="molecule type" value="Genomic_DNA"/>
</dbReference>
<dbReference type="PANTHER" id="PTHR22916">
    <property type="entry name" value="GLYCOSYLTRANSFERASE"/>
    <property type="match status" value="1"/>
</dbReference>
<gene>
    <name evidence="4" type="ORF">D7Z26_23275</name>
</gene>
<dbReference type="Gene3D" id="3.40.50.720">
    <property type="entry name" value="NAD(P)-binding Rossmann-like Domain"/>
    <property type="match status" value="1"/>
</dbReference>
<keyword evidence="4" id="KW-0808">Transferase</keyword>
<reference evidence="4 5" key="1">
    <citation type="submission" date="2018-10" db="EMBL/GenBank/DDBJ databases">
        <title>Cohnella sp. M2MS4P-1, whole genome shotgun sequence.</title>
        <authorList>
            <person name="Tuo L."/>
        </authorList>
    </citation>
    <scope>NUCLEOTIDE SEQUENCE [LARGE SCALE GENOMIC DNA]</scope>
    <source>
        <strain evidence="4 5">M2MS4P-1</strain>
    </source>
</reference>
<dbReference type="InterPro" id="IPR001173">
    <property type="entry name" value="Glyco_trans_2-like"/>
</dbReference>
<dbReference type="InterPro" id="IPR013691">
    <property type="entry name" value="MeTrfase_14"/>
</dbReference>
<feature type="domain" description="Glycosyltransferase 2-like" evidence="2">
    <location>
        <begin position="9"/>
        <end position="135"/>
    </location>
</feature>
<comment type="caution">
    <text evidence="4">The sequence shown here is derived from an EMBL/GenBank/DDBJ whole genome shotgun (WGS) entry which is preliminary data.</text>
</comment>
<dbReference type="OrthoDB" id="396512at2"/>
<accession>A0A494XI56</accession>
<keyword evidence="5" id="KW-1185">Reference proteome</keyword>
<protein>
    <submittedName>
        <fullName evidence="4">Glycosyltransferase</fullName>
    </submittedName>
</protein>